<evidence type="ECO:0000313" key="2">
    <source>
        <dbReference type="EMBL" id="QES41814.1"/>
    </source>
</evidence>
<gene>
    <name evidence="2" type="ORF">DEJ49_13025</name>
</gene>
<dbReference type="InterPro" id="IPR007278">
    <property type="entry name" value="DUF397"/>
</dbReference>
<evidence type="ECO:0000313" key="3">
    <source>
        <dbReference type="Proteomes" id="UP000324015"/>
    </source>
</evidence>
<name>A0A5P2CG85_STRVZ</name>
<feature type="domain" description="DUF397" evidence="1">
    <location>
        <begin position="14"/>
        <end position="65"/>
    </location>
</feature>
<dbReference type="AlphaFoldDB" id="A0A5P2CG85"/>
<accession>A0A5P2CG85</accession>
<organism evidence="2 3">
    <name type="scientific">Streptomyces venezuelae</name>
    <dbReference type="NCBI Taxonomy" id="54571"/>
    <lineage>
        <taxon>Bacteria</taxon>
        <taxon>Bacillati</taxon>
        <taxon>Actinomycetota</taxon>
        <taxon>Actinomycetes</taxon>
        <taxon>Kitasatosporales</taxon>
        <taxon>Streptomycetaceae</taxon>
        <taxon>Streptomyces</taxon>
    </lineage>
</organism>
<reference evidence="2 3" key="1">
    <citation type="submission" date="2018-05" db="EMBL/GenBank/DDBJ databases">
        <title>Streptomyces venezuelae.</title>
        <authorList>
            <person name="Kim W."/>
            <person name="Lee N."/>
            <person name="Cho B.-K."/>
        </authorList>
    </citation>
    <scope>NUCLEOTIDE SEQUENCE [LARGE SCALE GENOMIC DNA]</scope>
    <source>
        <strain evidence="2 3">ATCC 14585</strain>
    </source>
</reference>
<protein>
    <submittedName>
        <fullName evidence="2">DUF397 domain-containing protein</fullName>
    </submittedName>
</protein>
<dbReference type="RefSeq" id="WP_150184295.1">
    <property type="nucleotide sequence ID" value="NZ_CP029191.1"/>
</dbReference>
<dbReference type="Proteomes" id="UP000324015">
    <property type="component" value="Chromosome"/>
</dbReference>
<dbReference type="EMBL" id="CP029191">
    <property type="protein sequence ID" value="QES41814.1"/>
    <property type="molecule type" value="Genomic_DNA"/>
</dbReference>
<sequence length="71" mass="7447">MSTGDTTPHLPADLAWFTSSYSNNAGGECVECAQTSAAVYVRDSKRGPDGPALAVRRDAWSRFVASGIGGR</sequence>
<evidence type="ECO:0000259" key="1">
    <source>
        <dbReference type="Pfam" id="PF04149"/>
    </source>
</evidence>
<dbReference type="Pfam" id="PF04149">
    <property type="entry name" value="DUF397"/>
    <property type="match status" value="1"/>
</dbReference>
<proteinExistence type="predicted"/>